<evidence type="ECO:0000313" key="6">
    <source>
        <dbReference type="EMBL" id="KAF9490423.1"/>
    </source>
</evidence>
<reference evidence="6" key="1">
    <citation type="submission" date="2020-11" db="EMBL/GenBank/DDBJ databases">
        <authorList>
            <consortium name="DOE Joint Genome Institute"/>
            <person name="Ahrendt S."/>
            <person name="Riley R."/>
            <person name="Andreopoulos W."/>
            <person name="Labutti K."/>
            <person name="Pangilinan J."/>
            <person name="Ruiz-Duenas F.J."/>
            <person name="Barrasa J.M."/>
            <person name="Sanchez-Garcia M."/>
            <person name="Camarero S."/>
            <person name="Miyauchi S."/>
            <person name="Serrano A."/>
            <person name="Linde D."/>
            <person name="Babiker R."/>
            <person name="Drula E."/>
            <person name="Ayuso-Fernandez I."/>
            <person name="Pacheco R."/>
            <person name="Padilla G."/>
            <person name="Ferreira P."/>
            <person name="Barriuso J."/>
            <person name="Kellner H."/>
            <person name="Castanera R."/>
            <person name="Alfaro M."/>
            <person name="Ramirez L."/>
            <person name="Pisabarro A.G."/>
            <person name="Kuo A."/>
            <person name="Tritt A."/>
            <person name="Lipzen A."/>
            <person name="He G."/>
            <person name="Yan M."/>
            <person name="Ng V."/>
            <person name="Cullen D."/>
            <person name="Martin F."/>
            <person name="Rosso M.-N."/>
            <person name="Henrissat B."/>
            <person name="Hibbett D."/>
            <person name="Martinez A.T."/>
            <person name="Grigoriev I.V."/>
        </authorList>
    </citation>
    <scope>NUCLEOTIDE SEQUENCE</scope>
    <source>
        <strain evidence="6">ATCC 90797</strain>
    </source>
</reference>
<dbReference type="PROSITE" id="PS50865">
    <property type="entry name" value="ZF_MYND_2"/>
    <property type="match status" value="1"/>
</dbReference>
<name>A0A9P5ZNS8_PLEER</name>
<dbReference type="AlphaFoldDB" id="A0A9P5ZNS8"/>
<organism evidence="6 7">
    <name type="scientific">Pleurotus eryngii</name>
    <name type="common">Boletus of the steppes</name>
    <dbReference type="NCBI Taxonomy" id="5323"/>
    <lineage>
        <taxon>Eukaryota</taxon>
        <taxon>Fungi</taxon>
        <taxon>Dikarya</taxon>
        <taxon>Basidiomycota</taxon>
        <taxon>Agaricomycotina</taxon>
        <taxon>Agaricomycetes</taxon>
        <taxon>Agaricomycetidae</taxon>
        <taxon>Agaricales</taxon>
        <taxon>Pleurotineae</taxon>
        <taxon>Pleurotaceae</taxon>
        <taxon>Pleurotus</taxon>
    </lineage>
</organism>
<protein>
    <recommendedName>
        <fullName evidence="5">MYND-type domain-containing protein</fullName>
    </recommendedName>
</protein>
<dbReference type="SUPFAM" id="SSF144232">
    <property type="entry name" value="HIT/MYND zinc finger-like"/>
    <property type="match status" value="1"/>
</dbReference>
<dbReference type="EMBL" id="MU154642">
    <property type="protein sequence ID" value="KAF9490423.1"/>
    <property type="molecule type" value="Genomic_DNA"/>
</dbReference>
<evidence type="ECO:0000259" key="5">
    <source>
        <dbReference type="PROSITE" id="PS50865"/>
    </source>
</evidence>
<evidence type="ECO:0000256" key="1">
    <source>
        <dbReference type="ARBA" id="ARBA00022723"/>
    </source>
</evidence>
<evidence type="ECO:0000256" key="3">
    <source>
        <dbReference type="ARBA" id="ARBA00022833"/>
    </source>
</evidence>
<sequence length="204" mass="23358">MRVYTDEKYLQDIYLRRTGCNIEAGFIGSEGEEVRHGVRFRIVEEPEGSPLRFGKWLPLSTSDLGADWGGIDSWVRAQAASIAKAIILHKYWRNKLSVSFSGMPASFELDLTKWNEDHKKEMDEVNRAESQRERDIRAEVGGGKSAMIMRLLQVHQLKCRGGCGVEKASLRCSKCRVVRYCSKECQAEDWKYHKSICGLEESYE</sequence>
<keyword evidence="1" id="KW-0479">Metal-binding</keyword>
<evidence type="ECO:0000313" key="7">
    <source>
        <dbReference type="Proteomes" id="UP000807025"/>
    </source>
</evidence>
<gene>
    <name evidence="6" type="ORF">BDN71DRAFT_191854</name>
</gene>
<proteinExistence type="predicted"/>
<dbReference type="Proteomes" id="UP000807025">
    <property type="component" value="Unassembled WGS sequence"/>
</dbReference>
<keyword evidence="2 4" id="KW-0863">Zinc-finger</keyword>
<dbReference type="GO" id="GO:0008270">
    <property type="term" value="F:zinc ion binding"/>
    <property type="evidence" value="ECO:0007669"/>
    <property type="project" value="UniProtKB-KW"/>
</dbReference>
<accession>A0A9P5ZNS8</accession>
<keyword evidence="7" id="KW-1185">Reference proteome</keyword>
<dbReference type="Pfam" id="PF01753">
    <property type="entry name" value="zf-MYND"/>
    <property type="match status" value="1"/>
</dbReference>
<keyword evidence="3" id="KW-0862">Zinc</keyword>
<dbReference type="Gene3D" id="6.10.140.2220">
    <property type="match status" value="1"/>
</dbReference>
<dbReference type="InterPro" id="IPR002893">
    <property type="entry name" value="Znf_MYND"/>
</dbReference>
<dbReference type="OrthoDB" id="3067865at2759"/>
<evidence type="ECO:0000256" key="4">
    <source>
        <dbReference type="PROSITE-ProRule" id="PRU00134"/>
    </source>
</evidence>
<feature type="domain" description="MYND-type" evidence="5">
    <location>
        <begin position="160"/>
        <end position="197"/>
    </location>
</feature>
<evidence type="ECO:0000256" key="2">
    <source>
        <dbReference type="ARBA" id="ARBA00022771"/>
    </source>
</evidence>
<comment type="caution">
    <text evidence="6">The sequence shown here is derived from an EMBL/GenBank/DDBJ whole genome shotgun (WGS) entry which is preliminary data.</text>
</comment>